<name>A0A4C1ZHH2_EUMVA</name>
<gene>
    <name evidence="1" type="ORF">EVAR_59175_1</name>
</gene>
<evidence type="ECO:0000313" key="1">
    <source>
        <dbReference type="EMBL" id="GBP87248.1"/>
    </source>
</evidence>
<sequence>MENIWRIAKRRSTGGRGRECRRGCGCGRGRAGGAVCVASPAGNRTPVSRVKRGGADHYTTENFKIGLENQSLL</sequence>
<reference evidence="1 2" key="1">
    <citation type="journal article" date="2019" name="Commun. Biol.">
        <title>The bagworm genome reveals a unique fibroin gene that provides high tensile strength.</title>
        <authorList>
            <person name="Kono N."/>
            <person name="Nakamura H."/>
            <person name="Ohtoshi R."/>
            <person name="Tomita M."/>
            <person name="Numata K."/>
            <person name="Arakawa K."/>
        </authorList>
    </citation>
    <scope>NUCLEOTIDE SEQUENCE [LARGE SCALE GENOMIC DNA]</scope>
</reference>
<protein>
    <submittedName>
        <fullName evidence="1">Uncharacterized protein</fullName>
    </submittedName>
</protein>
<accession>A0A4C1ZHH2</accession>
<dbReference type="EMBL" id="BGZK01001847">
    <property type="protein sequence ID" value="GBP87248.1"/>
    <property type="molecule type" value="Genomic_DNA"/>
</dbReference>
<comment type="caution">
    <text evidence="1">The sequence shown here is derived from an EMBL/GenBank/DDBJ whole genome shotgun (WGS) entry which is preliminary data.</text>
</comment>
<keyword evidence="2" id="KW-1185">Reference proteome</keyword>
<dbReference type="AlphaFoldDB" id="A0A4C1ZHH2"/>
<dbReference type="Proteomes" id="UP000299102">
    <property type="component" value="Unassembled WGS sequence"/>
</dbReference>
<proteinExistence type="predicted"/>
<evidence type="ECO:0000313" key="2">
    <source>
        <dbReference type="Proteomes" id="UP000299102"/>
    </source>
</evidence>
<organism evidence="1 2">
    <name type="scientific">Eumeta variegata</name>
    <name type="common">Bagworm moth</name>
    <name type="synonym">Eumeta japonica</name>
    <dbReference type="NCBI Taxonomy" id="151549"/>
    <lineage>
        <taxon>Eukaryota</taxon>
        <taxon>Metazoa</taxon>
        <taxon>Ecdysozoa</taxon>
        <taxon>Arthropoda</taxon>
        <taxon>Hexapoda</taxon>
        <taxon>Insecta</taxon>
        <taxon>Pterygota</taxon>
        <taxon>Neoptera</taxon>
        <taxon>Endopterygota</taxon>
        <taxon>Lepidoptera</taxon>
        <taxon>Glossata</taxon>
        <taxon>Ditrysia</taxon>
        <taxon>Tineoidea</taxon>
        <taxon>Psychidae</taxon>
        <taxon>Oiketicinae</taxon>
        <taxon>Eumeta</taxon>
    </lineage>
</organism>